<dbReference type="Pfam" id="PF01053">
    <property type="entry name" value="Cys_Met_Meta_PP"/>
    <property type="match status" value="1"/>
</dbReference>
<dbReference type="AlphaFoldDB" id="A0AA35TT81"/>
<dbReference type="GO" id="GO:0030170">
    <property type="term" value="F:pyridoxal phosphate binding"/>
    <property type="evidence" value="ECO:0007669"/>
    <property type="project" value="InterPro"/>
</dbReference>
<evidence type="ECO:0000256" key="1">
    <source>
        <dbReference type="ARBA" id="ARBA00001933"/>
    </source>
</evidence>
<dbReference type="GO" id="GO:0005737">
    <property type="term" value="C:cytoplasm"/>
    <property type="evidence" value="ECO:0007669"/>
    <property type="project" value="TreeGrafter"/>
</dbReference>
<comment type="similarity">
    <text evidence="3">Belongs to the trans-sulfuration enzymes family.</text>
</comment>
<dbReference type="InterPro" id="IPR000277">
    <property type="entry name" value="Cys/Met-Metab_PyrdxlP-dep_enz"/>
</dbReference>
<organism evidence="5 6">
    <name type="scientific">Geodia barretti</name>
    <name type="common">Barrett's horny sponge</name>
    <dbReference type="NCBI Taxonomy" id="519541"/>
    <lineage>
        <taxon>Eukaryota</taxon>
        <taxon>Metazoa</taxon>
        <taxon>Porifera</taxon>
        <taxon>Demospongiae</taxon>
        <taxon>Heteroscleromorpha</taxon>
        <taxon>Tetractinellida</taxon>
        <taxon>Astrophorina</taxon>
        <taxon>Geodiidae</taxon>
        <taxon>Geodia</taxon>
    </lineage>
</organism>
<feature type="compositionally biased region" description="Polar residues" evidence="4">
    <location>
        <begin position="213"/>
        <end position="222"/>
    </location>
</feature>
<evidence type="ECO:0000256" key="3">
    <source>
        <dbReference type="RuleBase" id="RU362118"/>
    </source>
</evidence>
<evidence type="ECO:0000313" key="5">
    <source>
        <dbReference type="EMBL" id="CAI8053418.1"/>
    </source>
</evidence>
<proteinExistence type="inferred from homology"/>
<comment type="caution">
    <text evidence="5">The sequence shown here is derived from an EMBL/GenBank/DDBJ whole genome shotgun (WGS) entry which is preliminary data.</text>
</comment>
<accession>A0AA35TT81</accession>
<evidence type="ECO:0000256" key="2">
    <source>
        <dbReference type="ARBA" id="ARBA00022898"/>
    </source>
</evidence>
<keyword evidence="2 3" id="KW-0663">Pyridoxal phosphate</keyword>
<dbReference type="SUPFAM" id="SSF53383">
    <property type="entry name" value="PLP-dependent transferases"/>
    <property type="match status" value="1"/>
</dbReference>
<dbReference type="PANTHER" id="PTHR11808">
    <property type="entry name" value="TRANS-SULFURATION ENZYME FAMILY MEMBER"/>
    <property type="match status" value="1"/>
</dbReference>
<evidence type="ECO:0000313" key="6">
    <source>
        <dbReference type="Proteomes" id="UP001174909"/>
    </source>
</evidence>
<dbReference type="InterPro" id="IPR015421">
    <property type="entry name" value="PyrdxlP-dep_Trfase_major"/>
</dbReference>
<keyword evidence="6" id="KW-1185">Reference proteome</keyword>
<reference evidence="5" key="1">
    <citation type="submission" date="2023-03" db="EMBL/GenBank/DDBJ databases">
        <authorList>
            <person name="Steffen K."/>
            <person name="Cardenas P."/>
        </authorList>
    </citation>
    <scope>NUCLEOTIDE SEQUENCE</scope>
</reference>
<gene>
    <name evidence="5" type="ORF">GBAR_LOCUS29218</name>
</gene>
<dbReference type="Gene3D" id="3.40.640.10">
    <property type="entry name" value="Type I PLP-dependent aspartate aminotransferase-like (Major domain)"/>
    <property type="match status" value="1"/>
</dbReference>
<feature type="compositionally biased region" description="Low complexity" evidence="4">
    <location>
        <begin position="201"/>
        <end position="212"/>
    </location>
</feature>
<feature type="region of interest" description="Disordered" evidence="4">
    <location>
        <begin position="201"/>
        <end position="222"/>
    </location>
</feature>
<evidence type="ECO:0000256" key="4">
    <source>
        <dbReference type="SAM" id="MobiDB-lite"/>
    </source>
</evidence>
<dbReference type="InterPro" id="IPR015424">
    <property type="entry name" value="PyrdxlP-dep_Trfase"/>
</dbReference>
<comment type="cofactor">
    <cofactor evidence="1 3">
        <name>pyridoxal 5'-phosphate</name>
        <dbReference type="ChEBI" id="CHEBI:597326"/>
    </cofactor>
</comment>
<sequence>MDIQTRLVHAGEERIDGAVVLPIFQSSTFVSQDEQDYDAIRYLRLNNTPNHRALHAKLASVCGGEDALVAGSGMAAITTALLTVLNSGDHLLIQDCLYGGTHGFVTQDGPGFGLSYDFIAGNAPETWAAKLRPETRAIYVETMTNPLLEVADLEAVVAFAREHGIVSLIDNTFASPCNFRPLEIGFDIELHTARPSTSTAIRISSRAGSSARLHTSQPLDTS</sequence>
<dbReference type="GO" id="GO:0016846">
    <property type="term" value="F:carbon-sulfur lyase activity"/>
    <property type="evidence" value="ECO:0007669"/>
    <property type="project" value="TreeGrafter"/>
</dbReference>
<name>A0AA35TT81_GEOBA</name>
<dbReference type="GO" id="GO:0019346">
    <property type="term" value="P:transsulfuration"/>
    <property type="evidence" value="ECO:0007669"/>
    <property type="project" value="InterPro"/>
</dbReference>
<dbReference type="EMBL" id="CASHTH010004090">
    <property type="protein sequence ID" value="CAI8053418.1"/>
    <property type="molecule type" value="Genomic_DNA"/>
</dbReference>
<protein>
    <submittedName>
        <fullName evidence="5">Probable cystathionine gamma-synthase</fullName>
    </submittedName>
</protein>
<dbReference type="Proteomes" id="UP001174909">
    <property type="component" value="Unassembled WGS sequence"/>
</dbReference>